<dbReference type="GO" id="GO:0008198">
    <property type="term" value="F:ferrous iron binding"/>
    <property type="evidence" value="ECO:0007669"/>
    <property type="project" value="TreeGrafter"/>
</dbReference>
<name>A0A0B5FJ68_9BACT</name>
<comment type="function">
    <text evidence="7">Iron-storage protein.</text>
</comment>
<dbReference type="FunFam" id="1.20.1260.10:FF:000001">
    <property type="entry name" value="Non-heme ferritin"/>
    <property type="match status" value="1"/>
</dbReference>
<evidence type="ECO:0000256" key="2">
    <source>
        <dbReference type="ARBA" id="ARBA00022434"/>
    </source>
</evidence>
<dbReference type="Pfam" id="PF00210">
    <property type="entry name" value="Ferritin"/>
    <property type="match status" value="1"/>
</dbReference>
<dbReference type="InterPro" id="IPR012347">
    <property type="entry name" value="Ferritin-like"/>
</dbReference>
<dbReference type="RefSeq" id="WP_040201307.1">
    <property type="nucleotide sequence ID" value="NZ_CP010311.1"/>
</dbReference>
<evidence type="ECO:0000256" key="6">
    <source>
        <dbReference type="PIRSR" id="PIRSR601519-1"/>
    </source>
</evidence>
<comment type="subcellular location">
    <subcellularLocation>
        <location evidence="7">Cytoplasm</location>
    </subcellularLocation>
</comment>
<evidence type="ECO:0000256" key="1">
    <source>
        <dbReference type="ARBA" id="ARBA00006950"/>
    </source>
</evidence>
<dbReference type="SUPFAM" id="SSF47240">
    <property type="entry name" value="Ferritin-like"/>
    <property type="match status" value="1"/>
</dbReference>
<evidence type="ECO:0000256" key="5">
    <source>
        <dbReference type="ARBA" id="ARBA00023004"/>
    </source>
</evidence>
<dbReference type="GO" id="GO:0004322">
    <property type="term" value="F:ferroxidase activity"/>
    <property type="evidence" value="ECO:0007669"/>
    <property type="project" value="TreeGrafter"/>
</dbReference>
<evidence type="ECO:0000256" key="7">
    <source>
        <dbReference type="RuleBase" id="RU361145"/>
    </source>
</evidence>
<dbReference type="GO" id="GO:0006826">
    <property type="term" value="P:iron ion transport"/>
    <property type="evidence" value="ECO:0007669"/>
    <property type="project" value="InterPro"/>
</dbReference>
<dbReference type="PANTHER" id="PTHR11431">
    <property type="entry name" value="FERRITIN"/>
    <property type="match status" value="1"/>
</dbReference>
<feature type="binding site" evidence="6">
    <location>
        <position position="94"/>
    </location>
    <ligand>
        <name>Fe cation</name>
        <dbReference type="ChEBI" id="CHEBI:24875"/>
        <label>1</label>
    </ligand>
</feature>
<dbReference type="PANTHER" id="PTHR11431:SF127">
    <property type="entry name" value="BACTERIAL NON-HEME FERRITIN"/>
    <property type="match status" value="1"/>
</dbReference>
<dbReference type="InterPro" id="IPR009078">
    <property type="entry name" value="Ferritin-like_SF"/>
</dbReference>
<dbReference type="EMBL" id="CP010311">
    <property type="protein sequence ID" value="AJF07408.1"/>
    <property type="molecule type" value="Genomic_DNA"/>
</dbReference>
<evidence type="ECO:0000256" key="4">
    <source>
        <dbReference type="ARBA" id="ARBA00023002"/>
    </source>
</evidence>
<feature type="binding site" evidence="6">
    <location>
        <position position="50"/>
    </location>
    <ligand>
        <name>Fe cation</name>
        <dbReference type="ChEBI" id="CHEBI:24875"/>
        <label>1</label>
    </ligand>
</feature>
<protein>
    <recommendedName>
        <fullName evidence="7">Ferritin</fullName>
        <ecNumber evidence="7">1.16.3.2</ecNumber>
    </recommendedName>
</protein>
<dbReference type="Gene3D" id="1.20.1260.10">
    <property type="match status" value="1"/>
</dbReference>
<dbReference type="CDD" id="cd01055">
    <property type="entry name" value="Nonheme_Ferritin"/>
    <property type="match status" value="1"/>
</dbReference>
<dbReference type="GO" id="GO:0006879">
    <property type="term" value="P:intracellular iron ion homeostasis"/>
    <property type="evidence" value="ECO:0007669"/>
    <property type="project" value="UniProtKB-KW"/>
</dbReference>
<dbReference type="OrthoDB" id="9801481at2"/>
<dbReference type="InterPro" id="IPR001519">
    <property type="entry name" value="Ferritin"/>
</dbReference>
<feature type="binding site" evidence="6">
    <location>
        <position position="17"/>
    </location>
    <ligand>
        <name>Fe cation</name>
        <dbReference type="ChEBI" id="CHEBI:24875"/>
        <label>1</label>
    </ligand>
</feature>
<keyword evidence="2 7" id="KW-0409">Iron storage</keyword>
<dbReference type="GO" id="GO:0042802">
    <property type="term" value="F:identical protein binding"/>
    <property type="evidence" value="ECO:0007669"/>
    <property type="project" value="UniProtKB-ARBA"/>
</dbReference>
<feature type="domain" description="Ferritin-like diiron" evidence="8">
    <location>
        <begin position="1"/>
        <end position="145"/>
    </location>
</feature>
<dbReference type="GO" id="GO:0005829">
    <property type="term" value="C:cytosol"/>
    <property type="evidence" value="ECO:0007669"/>
    <property type="project" value="TreeGrafter"/>
</dbReference>
<dbReference type="AlphaFoldDB" id="A0A0B5FJ68"/>
<dbReference type="STRING" id="483547.GSUB_13695"/>
<dbReference type="InterPro" id="IPR009040">
    <property type="entry name" value="Ferritin-like_diiron"/>
</dbReference>
<dbReference type="InterPro" id="IPR008331">
    <property type="entry name" value="Ferritin_DPS_dom"/>
</dbReference>
<dbReference type="KEGG" id="gsb:GSUB_13695"/>
<proteinExistence type="inferred from homology"/>
<dbReference type="PROSITE" id="PS50905">
    <property type="entry name" value="FERRITIN_LIKE"/>
    <property type="match status" value="1"/>
</dbReference>
<keyword evidence="10" id="KW-1185">Reference proteome</keyword>
<accession>A0A0B5FJ68</accession>
<dbReference type="HOGENOM" id="CLU_065681_1_2_7"/>
<evidence type="ECO:0000313" key="9">
    <source>
        <dbReference type="EMBL" id="AJF07408.1"/>
    </source>
</evidence>
<keyword evidence="7" id="KW-0963">Cytoplasm</keyword>
<evidence type="ECO:0000256" key="3">
    <source>
        <dbReference type="ARBA" id="ARBA00022723"/>
    </source>
</evidence>
<keyword evidence="3 6" id="KW-0479">Metal-binding</keyword>
<organism evidence="9 10">
    <name type="scientific">Geoalkalibacter subterraneus</name>
    <dbReference type="NCBI Taxonomy" id="483547"/>
    <lineage>
        <taxon>Bacteria</taxon>
        <taxon>Pseudomonadati</taxon>
        <taxon>Thermodesulfobacteriota</taxon>
        <taxon>Desulfuromonadia</taxon>
        <taxon>Desulfuromonadales</taxon>
        <taxon>Geoalkalibacteraceae</taxon>
        <taxon>Geoalkalibacter</taxon>
    </lineage>
</organism>
<dbReference type="GO" id="GO:0008199">
    <property type="term" value="F:ferric iron binding"/>
    <property type="evidence" value="ECO:0007669"/>
    <property type="project" value="InterPro"/>
</dbReference>
<dbReference type="Proteomes" id="UP000035036">
    <property type="component" value="Chromosome"/>
</dbReference>
<feature type="binding site" evidence="6">
    <location>
        <position position="53"/>
    </location>
    <ligand>
        <name>Fe cation</name>
        <dbReference type="ChEBI" id="CHEBI:24875"/>
        <label>1</label>
    </ligand>
</feature>
<feature type="binding site" evidence="6">
    <location>
        <position position="127"/>
    </location>
    <ligand>
        <name>Fe cation</name>
        <dbReference type="ChEBI" id="CHEBI:24875"/>
        <label>1</label>
    </ligand>
</feature>
<sequence>MLSQTLQDAFNEQMKYEFFSAYLYKAMAAYFEAEDLPGFAVWMRSQSLEELTHGEKFFNFICEAGGRAIMQEIEAPRVEYASPLEVFEYSLEHERFVTERINKLMDLSRDESNHAAQIFLQWFVTEQVEEESTFSLACKKLKLVDGDGRGLLMLDQEFGTRTFTAPAGFTLLGA</sequence>
<gene>
    <name evidence="9" type="ORF">GSUB_13695</name>
</gene>
<evidence type="ECO:0000259" key="8">
    <source>
        <dbReference type="PROSITE" id="PS50905"/>
    </source>
</evidence>
<dbReference type="EC" id="1.16.3.2" evidence="7"/>
<comment type="similarity">
    <text evidence="1 7">Belongs to the ferritin family. Prokaryotic subfamily.</text>
</comment>
<evidence type="ECO:0000313" key="10">
    <source>
        <dbReference type="Proteomes" id="UP000035036"/>
    </source>
</evidence>
<reference evidence="9 10" key="1">
    <citation type="journal article" date="2015" name="Genome Announc.">
        <title>Genomes of Geoalkalibacter ferrihydriticus Z-0531T and Geoalkalibacter subterraneus Red1T, Two Haloalkaliphilic Metal-Reducing Deltaproteobacteria.</title>
        <authorList>
            <person name="Badalamenti J.P."/>
            <person name="Krajmalnik-Brown R."/>
            <person name="Torres C.I."/>
            <person name="Bond D.R."/>
        </authorList>
    </citation>
    <scope>NUCLEOTIDE SEQUENCE [LARGE SCALE GENOMIC DNA]</scope>
    <source>
        <strain evidence="9 10">Red1</strain>
    </source>
</reference>
<keyword evidence="4" id="KW-0560">Oxidoreductase</keyword>
<dbReference type="InterPro" id="IPR041719">
    <property type="entry name" value="Ferritin_prok"/>
</dbReference>
<keyword evidence="5 6" id="KW-0408">Iron</keyword>
<comment type="catalytic activity">
    <reaction evidence="7">
        <text>4 Fe(2+) + O2 + 6 H2O = 4 iron(III) oxide-hydroxide + 12 H(+)</text>
        <dbReference type="Rhea" id="RHEA:11972"/>
        <dbReference type="ChEBI" id="CHEBI:15377"/>
        <dbReference type="ChEBI" id="CHEBI:15378"/>
        <dbReference type="ChEBI" id="CHEBI:15379"/>
        <dbReference type="ChEBI" id="CHEBI:29033"/>
        <dbReference type="ChEBI" id="CHEBI:78619"/>
        <dbReference type="EC" id="1.16.3.2"/>
    </reaction>
</comment>